<protein>
    <recommendedName>
        <fullName evidence="3">DUF4375 domain-containing protein</fullName>
    </recommendedName>
</protein>
<sequence length="163" mass="18404">MSLPESVRPILESVIRQPTVARGLPLEFWRHPDHRAWIDAFTELAIALTQSDLDEASLPRGYVLIAYLFDWEAQCQFSGWHALENRRNELPAIFVAYEEVGLEGEAEALRRALQAWDASGGDHVAAGAAYNTTRHGYSVDLDRLEYLAGYFIDHADRLLYDAA</sequence>
<comment type="caution">
    <text evidence="1">The sequence shown here is derived from an EMBL/GenBank/DDBJ whole genome shotgun (WGS) entry which is preliminary data.</text>
</comment>
<reference evidence="2" key="1">
    <citation type="journal article" date="2019" name="Int. J. Syst. Evol. Microbiol.">
        <title>The Global Catalogue of Microorganisms (GCM) 10K type strain sequencing project: providing services to taxonomists for standard genome sequencing and annotation.</title>
        <authorList>
            <consortium name="The Broad Institute Genomics Platform"/>
            <consortium name="The Broad Institute Genome Sequencing Center for Infectious Disease"/>
            <person name="Wu L."/>
            <person name="Ma J."/>
        </authorList>
    </citation>
    <scope>NUCLEOTIDE SEQUENCE [LARGE SCALE GENOMIC DNA]</scope>
    <source>
        <strain evidence="2">JCM 19212</strain>
    </source>
</reference>
<evidence type="ECO:0008006" key="3">
    <source>
        <dbReference type="Google" id="ProtNLM"/>
    </source>
</evidence>
<dbReference type="EMBL" id="BAABKY010000002">
    <property type="protein sequence ID" value="GAA5072511.1"/>
    <property type="molecule type" value="Genomic_DNA"/>
</dbReference>
<evidence type="ECO:0000313" key="1">
    <source>
        <dbReference type="EMBL" id="GAA5072511.1"/>
    </source>
</evidence>
<evidence type="ECO:0000313" key="2">
    <source>
        <dbReference type="Proteomes" id="UP001501083"/>
    </source>
</evidence>
<name>A0ABP9LAM9_9GAMM</name>
<dbReference type="RefSeq" id="WP_158986918.1">
    <property type="nucleotide sequence ID" value="NZ_BAABKY010000002.1"/>
</dbReference>
<organism evidence="1 2">
    <name type="scientific">Lysobacter panacisoli</name>
    <dbReference type="NCBI Taxonomy" id="1255263"/>
    <lineage>
        <taxon>Bacteria</taxon>
        <taxon>Pseudomonadati</taxon>
        <taxon>Pseudomonadota</taxon>
        <taxon>Gammaproteobacteria</taxon>
        <taxon>Lysobacterales</taxon>
        <taxon>Lysobacteraceae</taxon>
        <taxon>Lysobacter</taxon>
    </lineage>
</organism>
<proteinExistence type="predicted"/>
<gene>
    <name evidence="1" type="ORF">GCM10025759_12520</name>
</gene>
<dbReference type="Proteomes" id="UP001501083">
    <property type="component" value="Unassembled WGS sequence"/>
</dbReference>
<keyword evidence="2" id="KW-1185">Reference proteome</keyword>
<accession>A0ABP9LAM9</accession>